<name>A0A8X6WQG2_9ARAC</name>
<organism evidence="2 3">
    <name type="scientific">Trichonephila inaurata madagascariensis</name>
    <dbReference type="NCBI Taxonomy" id="2747483"/>
    <lineage>
        <taxon>Eukaryota</taxon>
        <taxon>Metazoa</taxon>
        <taxon>Ecdysozoa</taxon>
        <taxon>Arthropoda</taxon>
        <taxon>Chelicerata</taxon>
        <taxon>Arachnida</taxon>
        <taxon>Araneae</taxon>
        <taxon>Araneomorphae</taxon>
        <taxon>Entelegynae</taxon>
        <taxon>Araneoidea</taxon>
        <taxon>Nephilidae</taxon>
        <taxon>Trichonephila</taxon>
        <taxon>Trichonephila inaurata</taxon>
    </lineage>
</organism>
<feature type="non-terminal residue" evidence="2">
    <location>
        <position position="1"/>
    </location>
</feature>
<comment type="caution">
    <text evidence="2">The sequence shown here is derived from an EMBL/GenBank/DDBJ whole genome shotgun (WGS) entry which is preliminary data.</text>
</comment>
<reference evidence="2" key="1">
    <citation type="submission" date="2020-08" db="EMBL/GenBank/DDBJ databases">
        <title>Multicomponent nature underlies the extraordinary mechanical properties of spider dragline silk.</title>
        <authorList>
            <person name="Kono N."/>
            <person name="Nakamura H."/>
            <person name="Mori M."/>
            <person name="Yoshida Y."/>
            <person name="Ohtoshi R."/>
            <person name="Malay A.D."/>
            <person name="Moran D.A.P."/>
            <person name="Tomita M."/>
            <person name="Numata K."/>
            <person name="Arakawa K."/>
        </authorList>
    </citation>
    <scope>NUCLEOTIDE SEQUENCE</scope>
</reference>
<feature type="compositionally biased region" description="Polar residues" evidence="1">
    <location>
        <begin position="1"/>
        <end position="11"/>
    </location>
</feature>
<feature type="compositionally biased region" description="Polar residues" evidence="1">
    <location>
        <begin position="53"/>
        <end position="62"/>
    </location>
</feature>
<accession>A0A8X6WQG2</accession>
<protein>
    <submittedName>
        <fullName evidence="2">Uncharacterized protein</fullName>
    </submittedName>
</protein>
<keyword evidence="3" id="KW-1185">Reference proteome</keyword>
<proteinExistence type="predicted"/>
<dbReference type="Proteomes" id="UP000886998">
    <property type="component" value="Unassembled WGS sequence"/>
</dbReference>
<dbReference type="AlphaFoldDB" id="A0A8X6WQG2"/>
<gene>
    <name evidence="2" type="ORF">TNIN_169691</name>
</gene>
<evidence type="ECO:0000256" key="1">
    <source>
        <dbReference type="SAM" id="MobiDB-lite"/>
    </source>
</evidence>
<evidence type="ECO:0000313" key="2">
    <source>
        <dbReference type="EMBL" id="GFY39458.1"/>
    </source>
</evidence>
<evidence type="ECO:0000313" key="3">
    <source>
        <dbReference type="Proteomes" id="UP000886998"/>
    </source>
</evidence>
<feature type="region of interest" description="Disordered" evidence="1">
    <location>
        <begin position="1"/>
        <end position="62"/>
    </location>
</feature>
<sequence length="62" mass="6786">NQMPSALSNAPATPLVHDSESTPTNPTKLATPRSPDKGRRDKRYPSAFKIYSDTASCSPLRR</sequence>
<dbReference type="EMBL" id="BMAV01001395">
    <property type="protein sequence ID" value="GFY39458.1"/>
    <property type="molecule type" value="Genomic_DNA"/>
</dbReference>